<protein>
    <recommendedName>
        <fullName evidence="4">Alpha-type protein kinase domain-containing protein</fullName>
    </recommendedName>
</protein>
<dbReference type="Gene3D" id="3.20.200.10">
    <property type="entry name" value="MHCK/EF2 kinase"/>
    <property type="match status" value="1"/>
</dbReference>
<keyword evidence="6" id="KW-1185">Reference proteome</keyword>
<accession>A0AAD6V1J2</accession>
<dbReference type="Pfam" id="PF02816">
    <property type="entry name" value="Alpha_kinase"/>
    <property type="match status" value="1"/>
</dbReference>
<gene>
    <name evidence="5" type="ORF">GGX14DRAFT_377484</name>
</gene>
<dbReference type="InterPro" id="IPR004166">
    <property type="entry name" value="a-kinase_dom"/>
</dbReference>
<keyword evidence="3" id="KW-0418">Kinase</keyword>
<dbReference type="AlphaFoldDB" id="A0AAD6V1J2"/>
<evidence type="ECO:0000313" key="6">
    <source>
        <dbReference type="Proteomes" id="UP001219525"/>
    </source>
</evidence>
<comment type="caution">
    <text evidence="5">The sequence shown here is derived from an EMBL/GenBank/DDBJ whole genome shotgun (WGS) entry which is preliminary data.</text>
</comment>
<organism evidence="5 6">
    <name type="scientific">Mycena pura</name>
    <dbReference type="NCBI Taxonomy" id="153505"/>
    <lineage>
        <taxon>Eukaryota</taxon>
        <taxon>Fungi</taxon>
        <taxon>Dikarya</taxon>
        <taxon>Basidiomycota</taxon>
        <taxon>Agaricomycotina</taxon>
        <taxon>Agaricomycetes</taxon>
        <taxon>Agaricomycetidae</taxon>
        <taxon>Agaricales</taxon>
        <taxon>Marasmiineae</taxon>
        <taxon>Mycenaceae</taxon>
        <taxon>Mycena</taxon>
    </lineage>
</organism>
<keyword evidence="1" id="KW-0723">Serine/threonine-protein kinase</keyword>
<feature type="domain" description="Alpha-type protein kinase" evidence="4">
    <location>
        <begin position="32"/>
        <end position="112"/>
    </location>
</feature>
<evidence type="ECO:0000313" key="5">
    <source>
        <dbReference type="EMBL" id="KAJ7194994.1"/>
    </source>
</evidence>
<dbReference type="EMBL" id="JARJCW010000094">
    <property type="protein sequence ID" value="KAJ7194994.1"/>
    <property type="molecule type" value="Genomic_DNA"/>
</dbReference>
<evidence type="ECO:0000256" key="3">
    <source>
        <dbReference type="ARBA" id="ARBA00022777"/>
    </source>
</evidence>
<keyword evidence="2" id="KW-0808">Transferase</keyword>
<sequence>MGGCSLEFHPGLVCGVCEEIFADDPTWKPRLPTPDLRFTEVGLAVEQGDSSHAKVCMIEERIGGPFQKYIHNGSARLPASVQNDAVALFLSFSQHAQYVLSNGQVFVSDYQGTFLS</sequence>
<evidence type="ECO:0000256" key="1">
    <source>
        <dbReference type="ARBA" id="ARBA00022527"/>
    </source>
</evidence>
<reference evidence="5" key="1">
    <citation type="submission" date="2023-03" db="EMBL/GenBank/DDBJ databases">
        <title>Massive genome expansion in bonnet fungi (Mycena s.s.) driven by repeated elements and novel gene families across ecological guilds.</title>
        <authorList>
            <consortium name="Lawrence Berkeley National Laboratory"/>
            <person name="Harder C.B."/>
            <person name="Miyauchi S."/>
            <person name="Viragh M."/>
            <person name="Kuo A."/>
            <person name="Thoen E."/>
            <person name="Andreopoulos B."/>
            <person name="Lu D."/>
            <person name="Skrede I."/>
            <person name="Drula E."/>
            <person name="Henrissat B."/>
            <person name="Morin E."/>
            <person name="Kohler A."/>
            <person name="Barry K."/>
            <person name="LaButti K."/>
            <person name="Morin E."/>
            <person name="Salamov A."/>
            <person name="Lipzen A."/>
            <person name="Mereny Z."/>
            <person name="Hegedus B."/>
            <person name="Baldrian P."/>
            <person name="Stursova M."/>
            <person name="Weitz H."/>
            <person name="Taylor A."/>
            <person name="Grigoriev I.V."/>
            <person name="Nagy L.G."/>
            <person name="Martin F."/>
            <person name="Kauserud H."/>
        </authorList>
    </citation>
    <scope>NUCLEOTIDE SEQUENCE</scope>
    <source>
        <strain evidence="5">9144</strain>
    </source>
</reference>
<dbReference type="GO" id="GO:0004674">
    <property type="term" value="F:protein serine/threonine kinase activity"/>
    <property type="evidence" value="ECO:0007669"/>
    <property type="project" value="UniProtKB-KW"/>
</dbReference>
<evidence type="ECO:0000256" key="2">
    <source>
        <dbReference type="ARBA" id="ARBA00022679"/>
    </source>
</evidence>
<proteinExistence type="predicted"/>
<dbReference type="GO" id="GO:0005524">
    <property type="term" value="F:ATP binding"/>
    <property type="evidence" value="ECO:0007669"/>
    <property type="project" value="InterPro"/>
</dbReference>
<name>A0AAD6V1J2_9AGAR</name>
<dbReference type="Proteomes" id="UP001219525">
    <property type="component" value="Unassembled WGS sequence"/>
</dbReference>
<evidence type="ECO:0000259" key="4">
    <source>
        <dbReference type="Pfam" id="PF02816"/>
    </source>
</evidence>